<name>A0A1F2PKT4_9FIRM</name>
<dbReference type="OrthoDB" id="1826932at2"/>
<proteinExistence type="predicted"/>
<protein>
    <recommendedName>
        <fullName evidence="1">DUF3786 domain-containing protein</fullName>
    </recommendedName>
</protein>
<feature type="domain" description="DUF3786" evidence="1">
    <location>
        <begin position="35"/>
        <end position="195"/>
    </location>
</feature>
<evidence type="ECO:0000313" key="2">
    <source>
        <dbReference type="EMBL" id="OFV71993.1"/>
    </source>
</evidence>
<reference evidence="2 3" key="1">
    <citation type="submission" date="2015-09" db="EMBL/GenBank/DDBJ databases">
        <title>Genome sequence of Acetobacterium wieringae DSM 1911.</title>
        <authorList>
            <person name="Poehlein A."/>
            <person name="Bengelsdorf F.R."/>
            <person name="Schiel-Bengelsdorf B."/>
            <person name="Duerre P."/>
            <person name="Daniel R."/>
        </authorList>
    </citation>
    <scope>NUCLEOTIDE SEQUENCE [LARGE SCALE GENOMIC DNA]</scope>
    <source>
        <strain evidence="2 3">DSM 1911</strain>
    </source>
</reference>
<organism evidence="2 3">
    <name type="scientific">Acetobacterium wieringae</name>
    <dbReference type="NCBI Taxonomy" id="52694"/>
    <lineage>
        <taxon>Bacteria</taxon>
        <taxon>Bacillati</taxon>
        <taxon>Bacillota</taxon>
        <taxon>Clostridia</taxon>
        <taxon>Eubacteriales</taxon>
        <taxon>Eubacteriaceae</taxon>
        <taxon>Acetobacterium</taxon>
    </lineage>
</organism>
<evidence type="ECO:0000313" key="3">
    <source>
        <dbReference type="Proteomes" id="UP000176244"/>
    </source>
</evidence>
<accession>A0A1F2PKT4</accession>
<comment type="caution">
    <text evidence="2">The sequence shown here is derived from an EMBL/GenBank/DDBJ whole genome shotgun (WGS) entry which is preliminary data.</text>
</comment>
<dbReference type="STRING" id="52694.ACWI_04670"/>
<dbReference type="InterPro" id="IPR024264">
    <property type="entry name" value="DUF3786"/>
</dbReference>
<sequence>MLNDTTNNYLKACETWRQKILGMHIPELLDKLPELQCEEDYLTVKLFAKKFGMDLKTGVIVNLDDFSPAEIISQLNIYTFLWFSTPQARCTDLWVPFRELSGASPFAMAFEKNVLEPLAMTFSGQTEALSQAYETLGGTRLSHSDAGGLVKSFDSIPLKFLFWDGDDEFPAQANILYDRNATDFIHVESTVSLAMEGIERLAAVAGVAIKGPLFKM</sequence>
<gene>
    <name evidence="2" type="ORF">ACWI_04670</name>
</gene>
<dbReference type="AlphaFoldDB" id="A0A1F2PKT4"/>
<dbReference type="Pfam" id="PF12654">
    <property type="entry name" value="DUF3786"/>
    <property type="match status" value="1"/>
</dbReference>
<dbReference type="RefSeq" id="WP_070369835.1">
    <property type="nucleotide sequence ID" value="NZ_LKEU01000013.1"/>
</dbReference>
<dbReference type="EMBL" id="LKEU01000013">
    <property type="protein sequence ID" value="OFV71993.1"/>
    <property type="molecule type" value="Genomic_DNA"/>
</dbReference>
<evidence type="ECO:0000259" key="1">
    <source>
        <dbReference type="Pfam" id="PF12654"/>
    </source>
</evidence>
<dbReference type="Proteomes" id="UP000176244">
    <property type="component" value="Unassembled WGS sequence"/>
</dbReference>